<reference evidence="2 3" key="1">
    <citation type="submission" date="2019-03" db="EMBL/GenBank/DDBJ databases">
        <title>First draft genome of Liparis tanakae, snailfish: a comprehensive survey of snailfish specific genes.</title>
        <authorList>
            <person name="Kim W."/>
            <person name="Song I."/>
            <person name="Jeong J.-H."/>
            <person name="Kim D."/>
            <person name="Kim S."/>
            <person name="Ryu S."/>
            <person name="Song J.Y."/>
            <person name="Lee S.K."/>
        </authorList>
    </citation>
    <scope>NUCLEOTIDE SEQUENCE [LARGE SCALE GENOMIC DNA]</scope>
    <source>
        <tissue evidence="2">Muscle</tissue>
    </source>
</reference>
<protein>
    <submittedName>
        <fullName evidence="2">Uncharacterized protein</fullName>
    </submittedName>
</protein>
<evidence type="ECO:0000256" key="1">
    <source>
        <dbReference type="SAM" id="MobiDB-lite"/>
    </source>
</evidence>
<proteinExistence type="predicted"/>
<sequence>MLGSSRISSQSTIESLNEETEEAFPKPALHLPDLQRKRDAVKRQVTEGVLTEVTEVTVSETDVIALLDIPNTVMSGEADAAMPRPALHAARCGGPAVDQSVQTLSGAVKNKAVQSERVSTADAACAVSGGDVFDAALGPEPGAAEPGGQEVERAAGLPQPGGAAERSLSAASTASAGSPSPWFRCHLITFNL</sequence>
<organism evidence="2 3">
    <name type="scientific">Liparis tanakae</name>
    <name type="common">Tanaka's snailfish</name>
    <dbReference type="NCBI Taxonomy" id="230148"/>
    <lineage>
        <taxon>Eukaryota</taxon>
        <taxon>Metazoa</taxon>
        <taxon>Chordata</taxon>
        <taxon>Craniata</taxon>
        <taxon>Vertebrata</taxon>
        <taxon>Euteleostomi</taxon>
        <taxon>Actinopterygii</taxon>
        <taxon>Neopterygii</taxon>
        <taxon>Teleostei</taxon>
        <taxon>Neoteleostei</taxon>
        <taxon>Acanthomorphata</taxon>
        <taxon>Eupercaria</taxon>
        <taxon>Perciformes</taxon>
        <taxon>Cottioidei</taxon>
        <taxon>Cottales</taxon>
        <taxon>Liparidae</taxon>
        <taxon>Liparis</taxon>
    </lineage>
</organism>
<name>A0A4Z2EQ87_9TELE</name>
<comment type="caution">
    <text evidence="2">The sequence shown here is derived from an EMBL/GenBank/DDBJ whole genome shotgun (WGS) entry which is preliminary data.</text>
</comment>
<feature type="region of interest" description="Disordered" evidence="1">
    <location>
        <begin position="1"/>
        <end position="27"/>
    </location>
</feature>
<evidence type="ECO:0000313" key="2">
    <source>
        <dbReference type="EMBL" id="TNN31107.1"/>
    </source>
</evidence>
<feature type="compositionally biased region" description="Low complexity" evidence="1">
    <location>
        <begin position="1"/>
        <end position="15"/>
    </location>
</feature>
<gene>
    <name evidence="2" type="ORF">EYF80_058741</name>
</gene>
<accession>A0A4Z2EQ87</accession>
<feature type="region of interest" description="Disordered" evidence="1">
    <location>
        <begin position="137"/>
        <end position="178"/>
    </location>
</feature>
<keyword evidence="3" id="KW-1185">Reference proteome</keyword>
<feature type="compositionally biased region" description="Low complexity" evidence="1">
    <location>
        <begin position="163"/>
        <end position="178"/>
    </location>
</feature>
<dbReference type="AlphaFoldDB" id="A0A4Z2EQ87"/>
<evidence type="ECO:0000313" key="3">
    <source>
        <dbReference type="Proteomes" id="UP000314294"/>
    </source>
</evidence>
<feature type="compositionally biased region" description="Low complexity" evidence="1">
    <location>
        <begin position="137"/>
        <end position="149"/>
    </location>
</feature>
<dbReference type="EMBL" id="SRLO01003796">
    <property type="protein sequence ID" value="TNN31107.1"/>
    <property type="molecule type" value="Genomic_DNA"/>
</dbReference>
<dbReference type="Proteomes" id="UP000314294">
    <property type="component" value="Unassembled WGS sequence"/>
</dbReference>